<feature type="compositionally biased region" description="Acidic residues" evidence="1">
    <location>
        <begin position="731"/>
        <end position="740"/>
    </location>
</feature>
<feature type="compositionally biased region" description="Basic and acidic residues" evidence="1">
    <location>
        <begin position="306"/>
        <end position="321"/>
    </location>
</feature>
<proteinExistence type="predicted"/>
<feature type="compositionally biased region" description="Polar residues" evidence="1">
    <location>
        <begin position="167"/>
        <end position="182"/>
    </location>
</feature>
<protein>
    <submittedName>
        <fullName evidence="2">Uncharacterized protein</fullName>
    </submittedName>
</protein>
<dbReference type="AlphaFoldDB" id="A0A5C3MWX7"/>
<evidence type="ECO:0000313" key="3">
    <source>
        <dbReference type="Proteomes" id="UP000305948"/>
    </source>
</evidence>
<sequence>MAEFESPDARDRVAYARAAASEPDITSASVDAHSLPVMATATITTTPAMTKMLAATVEESREKRIQKQQSRYRDRGGIFVPQTENPLIDILLTGKFLGSPKKKSAKEQGSKTPSRRKSTAVPKGSRAEASSSKTVTVGIARGKSSPRKRAGRASKGDSDEVVDAAGSASNKQVTTSRKSGSKATLKDTVQVASKPKPTSRRKSTAPPPVQHDDSSDDDIPLDKLAKSASNKESSHATTDGSNLEDQSRPGRTKKQAAAGMKATSSKPAVAQSATSLNMNASDAAAHGKEAGKPRGKPSSKGKGKQKALEDRDETQLHDRSFPKPSKARQRATKGKGKKKEAADDDDVVLAESAKLQRPSTKGRENKAVPEENGDEDEPAPLKSAPRKRARAAAKRSKSQEIEPDMDAEGVKPSRWARGRTKANGREDEGSDATTTAKTGPTKAELSRKPIVTPLEQARAKAVASDDEDSPPPMPRKRRAHVVLSDIEEEEEEPTIPPVPCAPLNVARKKRRVEEEEILVADPGRQSSRTDQAKLGKDQVRGRGHVAVAEEPSSKDVPPAIQTTARQVDASGSSKGPKSKDSPMSAEPPKDPKAKSSLSKQRLEDTSKPAAKKRTRVREDEQDDSARKRVKVTRRREALAPVTVLPTAGEEKEEKSKATSAGGSKESKATSAGGSKESKPASARGTRGEKENSSYRARPRTKPKFPDVKRGPPQSVLDALKAKRMSSPVMDSDVDPIDFLS</sequence>
<organism evidence="2 3">
    <name type="scientific">Heliocybe sulcata</name>
    <dbReference type="NCBI Taxonomy" id="5364"/>
    <lineage>
        <taxon>Eukaryota</taxon>
        <taxon>Fungi</taxon>
        <taxon>Dikarya</taxon>
        <taxon>Basidiomycota</taxon>
        <taxon>Agaricomycotina</taxon>
        <taxon>Agaricomycetes</taxon>
        <taxon>Gloeophyllales</taxon>
        <taxon>Gloeophyllaceae</taxon>
        <taxon>Heliocybe</taxon>
    </lineage>
</organism>
<keyword evidence="3" id="KW-1185">Reference proteome</keyword>
<dbReference type="OrthoDB" id="3047765at2759"/>
<feature type="region of interest" description="Disordered" evidence="1">
    <location>
        <begin position="98"/>
        <end position="478"/>
    </location>
</feature>
<feature type="region of interest" description="Disordered" evidence="1">
    <location>
        <begin position="57"/>
        <end position="78"/>
    </location>
</feature>
<accession>A0A5C3MWX7</accession>
<feature type="compositionally biased region" description="Polar residues" evidence="1">
    <location>
        <begin position="227"/>
        <end position="244"/>
    </location>
</feature>
<dbReference type="Proteomes" id="UP000305948">
    <property type="component" value="Unassembled WGS sequence"/>
</dbReference>
<name>A0A5C3MWX7_9AGAM</name>
<feature type="compositionally biased region" description="Basic and acidic residues" evidence="1">
    <location>
        <begin position="530"/>
        <end position="540"/>
    </location>
</feature>
<feature type="compositionally biased region" description="Basic residues" evidence="1">
    <location>
        <begin position="384"/>
        <end position="396"/>
    </location>
</feature>
<feature type="compositionally biased region" description="Basic residues" evidence="1">
    <location>
        <begin position="325"/>
        <end position="338"/>
    </location>
</feature>
<feature type="compositionally biased region" description="Low complexity" evidence="1">
    <location>
        <begin position="432"/>
        <end position="443"/>
    </location>
</feature>
<feature type="compositionally biased region" description="Basic residues" evidence="1">
    <location>
        <begin position="293"/>
        <end position="305"/>
    </location>
</feature>
<gene>
    <name evidence="2" type="ORF">OE88DRAFT_1737949</name>
</gene>
<evidence type="ECO:0000256" key="1">
    <source>
        <dbReference type="SAM" id="MobiDB-lite"/>
    </source>
</evidence>
<dbReference type="EMBL" id="ML213520">
    <property type="protein sequence ID" value="TFK48258.1"/>
    <property type="molecule type" value="Genomic_DNA"/>
</dbReference>
<evidence type="ECO:0000313" key="2">
    <source>
        <dbReference type="EMBL" id="TFK48258.1"/>
    </source>
</evidence>
<feature type="region of interest" description="Disordered" evidence="1">
    <location>
        <begin position="510"/>
        <end position="740"/>
    </location>
</feature>
<reference evidence="2 3" key="1">
    <citation type="journal article" date="2019" name="Nat. Ecol. Evol.">
        <title>Megaphylogeny resolves global patterns of mushroom evolution.</title>
        <authorList>
            <person name="Varga T."/>
            <person name="Krizsan K."/>
            <person name="Foldi C."/>
            <person name="Dima B."/>
            <person name="Sanchez-Garcia M."/>
            <person name="Sanchez-Ramirez S."/>
            <person name="Szollosi G.J."/>
            <person name="Szarkandi J.G."/>
            <person name="Papp V."/>
            <person name="Albert L."/>
            <person name="Andreopoulos W."/>
            <person name="Angelini C."/>
            <person name="Antonin V."/>
            <person name="Barry K.W."/>
            <person name="Bougher N.L."/>
            <person name="Buchanan P."/>
            <person name="Buyck B."/>
            <person name="Bense V."/>
            <person name="Catcheside P."/>
            <person name="Chovatia M."/>
            <person name="Cooper J."/>
            <person name="Damon W."/>
            <person name="Desjardin D."/>
            <person name="Finy P."/>
            <person name="Geml J."/>
            <person name="Haridas S."/>
            <person name="Hughes K."/>
            <person name="Justo A."/>
            <person name="Karasinski D."/>
            <person name="Kautmanova I."/>
            <person name="Kiss B."/>
            <person name="Kocsube S."/>
            <person name="Kotiranta H."/>
            <person name="LaButti K.M."/>
            <person name="Lechner B.E."/>
            <person name="Liimatainen K."/>
            <person name="Lipzen A."/>
            <person name="Lukacs Z."/>
            <person name="Mihaltcheva S."/>
            <person name="Morgado L.N."/>
            <person name="Niskanen T."/>
            <person name="Noordeloos M.E."/>
            <person name="Ohm R.A."/>
            <person name="Ortiz-Santana B."/>
            <person name="Ovrebo C."/>
            <person name="Racz N."/>
            <person name="Riley R."/>
            <person name="Savchenko A."/>
            <person name="Shiryaev A."/>
            <person name="Soop K."/>
            <person name="Spirin V."/>
            <person name="Szebenyi C."/>
            <person name="Tomsovsky M."/>
            <person name="Tulloss R.E."/>
            <person name="Uehling J."/>
            <person name="Grigoriev I.V."/>
            <person name="Vagvolgyi C."/>
            <person name="Papp T."/>
            <person name="Martin F.M."/>
            <person name="Miettinen O."/>
            <person name="Hibbett D.S."/>
            <person name="Nagy L.G."/>
        </authorList>
    </citation>
    <scope>NUCLEOTIDE SEQUENCE [LARGE SCALE GENOMIC DNA]</scope>
    <source>
        <strain evidence="2 3">OMC1185</strain>
    </source>
</reference>
<feature type="compositionally biased region" description="Polar residues" evidence="1">
    <location>
        <begin position="262"/>
        <end position="280"/>
    </location>
</feature>
<dbReference type="STRING" id="5364.A0A5C3MWX7"/>
<feature type="compositionally biased region" description="Basic and acidic residues" evidence="1">
    <location>
        <begin position="58"/>
        <end position="76"/>
    </location>
</feature>